<evidence type="ECO:0000313" key="2">
    <source>
        <dbReference type="Proteomes" id="UP000265566"/>
    </source>
</evidence>
<comment type="caution">
    <text evidence="1">The sequence shown here is derived from an EMBL/GenBank/DDBJ whole genome shotgun (WGS) entry which is preliminary data.</text>
</comment>
<organism evidence="1 2">
    <name type="scientific">Medicago truncatula</name>
    <name type="common">Barrel medic</name>
    <name type="synonym">Medicago tribuloides</name>
    <dbReference type="NCBI Taxonomy" id="3880"/>
    <lineage>
        <taxon>Eukaryota</taxon>
        <taxon>Viridiplantae</taxon>
        <taxon>Streptophyta</taxon>
        <taxon>Embryophyta</taxon>
        <taxon>Tracheophyta</taxon>
        <taxon>Spermatophyta</taxon>
        <taxon>Magnoliopsida</taxon>
        <taxon>eudicotyledons</taxon>
        <taxon>Gunneridae</taxon>
        <taxon>Pentapetalae</taxon>
        <taxon>rosids</taxon>
        <taxon>fabids</taxon>
        <taxon>Fabales</taxon>
        <taxon>Fabaceae</taxon>
        <taxon>Papilionoideae</taxon>
        <taxon>50 kb inversion clade</taxon>
        <taxon>NPAAA clade</taxon>
        <taxon>Hologalegina</taxon>
        <taxon>IRL clade</taxon>
        <taxon>Trifolieae</taxon>
        <taxon>Medicago</taxon>
    </lineage>
</organism>
<name>A0A396JV00_MEDTR</name>
<gene>
    <name evidence="1" type="ORF">MtrunA17_Chr1g0206631</name>
</gene>
<evidence type="ECO:0000313" key="1">
    <source>
        <dbReference type="EMBL" id="RHN82139.1"/>
    </source>
</evidence>
<dbReference type="EMBL" id="PSQE01000001">
    <property type="protein sequence ID" value="RHN82139.1"/>
    <property type="molecule type" value="Genomic_DNA"/>
</dbReference>
<accession>A0A396JV00</accession>
<reference evidence="2" key="1">
    <citation type="journal article" date="2018" name="Nat. Plants">
        <title>Whole-genome landscape of Medicago truncatula symbiotic genes.</title>
        <authorList>
            <person name="Pecrix Y."/>
            <person name="Staton S.E."/>
            <person name="Sallet E."/>
            <person name="Lelandais-Briere C."/>
            <person name="Moreau S."/>
            <person name="Carrere S."/>
            <person name="Blein T."/>
            <person name="Jardinaud M.F."/>
            <person name="Latrasse D."/>
            <person name="Zouine M."/>
            <person name="Zahm M."/>
            <person name="Kreplak J."/>
            <person name="Mayjonade B."/>
            <person name="Satge C."/>
            <person name="Perez M."/>
            <person name="Cauet S."/>
            <person name="Marande W."/>
            <person name="Chantry-Darmon C."/>
            <person name="Lopez-Roques C."/>
            <person name="Bouchez O."/>
            <person name="Berard A."/>
            <person name="Debelle F."/>
            <person name="Munos S."/>
            <person name="Bendahmane A."/>
            <person name="Berges H."/>
            <person name="Niebel A."/>
            <person name="Buitink J."/>
            <person name="Frugier F."/>
            <person name="Benhamed M."/>
            <person name="Crespi M."/>
            <person name="Gouzy J."/>
            <person name="Gamas P."/>
        </authorList>
    </citation>
    <scope>NUCLEOTIDE SEQUENCE [LARGE SCALE GENOMIC DNA]</scope>
    <source>
        <strain evidence="2">cv. Jemalong A17</strain>
    </source>
</reference>
<dbReference type="Proteomes" id="UP000265566">
    <property type="component" value="Chromosome 1"/>
</dbReference>
<dbReference type="AlphaFoldDB" id="A0A396JV00"/>
<dbReference type="Gramene" id="rna6265">
    <property type="protein sequence ID" value="RHN82139.1"/>
    <property type="gene ID" value="gene6265"/>
</dbReference>
<sequence length="46" mass="5288">MISKDFGVRSTSVVQIRWNAPLISNITTPSSKKTEYMYFWMGLMTA</sequence>
<protein>
    <submittedName>
        <fullName evidence="1">Uncharacterized protein</fullName>
    </submittedName>
</protein>
<proteinExistence type="predicted"/>